<proteinExistence type="predicted"/>
<dbReference type="Pfam" id="PF23069">
    <property type="entry name" value="DUF7042"/>
    <property type="match status" value="1"/>
</dbReference>
<dbReference type="PANTHER" id="PTHR22255">
    <property type="entry name" value="LP06548P"/>
    <property type="match status" value="1"/>
</dbReference>
<keyword evidence="5" id="KW-1185">Reference proteome</keyword>
<reference evidence="4" key="1">
    <citation type="journal article" date="2020" name="bioRxiv">
        <title>Chromosome-level reference genome of the European wasp spider Argiope bruennichi: a resource for studies on range expansion and evolutionary adaptation.</title>
        <authorList>
            <person name="Sheffer M.M."/>
            <person name="Hoppe A."/>
            <person name="Krehenwinkel H."/>
            <person name="Uhl G."/>
            <person name="Kuss A.W."/>
            <person name="Jensen L."/>
            <person name="Jensen C."/>
            <person name="Gillespie R.G."/>
            <person name="Hoff K.J."/>
            <person name="Prost S."/>
        </authorList>
    </citation>
    <scope>NUCLEOTIDE SEQUENCE</scope>
</reference>
<sequence>MLVSELEAVEGCMLLKDASFLKDGLGRGFRKASIRLSRYRKIYFHSKGKCLAADSHMFYIEDTKEKCFRCVVIYEKHPNVLQYRETYCDVYRSLSQACSILNADAPLYSLFRVDANPVSCELRGPFTFTYSRGHGECQYPLSTIDSCTDDSHLLFRFQACADVLGTESSVEELTCTAVWKEGSAHYLVGKITNRKSYKQSFTDENAYRCFVFDYLTDKGVIQMSQSADATCDGLVSPWEGSRTMRLTKSKHPTSGCQFPTWVTTKHKWRTLDGQTTYTFGAKNNSFKLTHSYQDEEETKFICIEHVSSTANSSTLVAYSSSGCKNGYICMKFFRRHNHIIEIQYGELARSTQEACYSTFSTTSTQDFVTLVARTVPVSGCPQLVETNEIRVQVVKGATSSFKPELCGDHMVYWSKDKTAHLSGVHDTCRRKLEKTPFTENVTFNISSTGVCDSFLSRQSASLPSLPTLIISLLLLALISCLPISTELARIFLDKAYSSTELTRIFQDKAYSSTELARIFLDKAYSSTELTRIFQDKAYSSTELARIFQDKAYSSTELARIFPDKAYSSTELTRIFQDNTYSSIELARIFPDNSYSSTELASTESF</sequence>
<accession>A0A8T0FTC3</accession>
<dbReference type="InterPro" id="IPR055470">
    <property type="entry name" value="DUF7042"/>
</dbReference>
<dbReference type="Pfam" id="PF23071">
    <property type="entry name" value="DUF7044"/>
    <property type="match status" value="1"/>
</dbReference>
<dbReference type="PANTHER" id="PTHR22255:SF9">
    <property type="entry name" value="LP06548P"/>
    <property type="match status" value="1"/>
</dbReference>
<dbReference type="EMBL" id="JABXBU010000003">
    <property type="protein sequence ID" value="KAF8792929.1"/>
    <property type="molecule type" value="Genomic_DNA"/>
</dbReference>
<reference evidence="4" key="2">
    <citation type="submission" date="2020-06" db="EMBL/GenBank/DDBJ databases">
        <authorList>
            <person name="Sheffer M."/>
        </authorList>
    </citation>
    <scope>NUCLEOTIDE SEQUENCE</scope>
</reference>
<name>A0A8T0FTC3_ARGBR</name>
<dbReference type="Pfam" id="PF23070">
    <property type="entry name" value="DUF7043"/>
    <property type="match status" value="1"/>
</dbReference>
<evidence type="ECO:0000259" key="3">
    <source>
        <dbReference type="Pfam" id="PF23071"/>
    </source>
</evidence>
<evidence type="ECO:0000313" key="5">
    <source>
        <dbReference type="Proteomes" id="UP000807504"/>
    </source>
</evidence>
<dbReference type="InterPro" id="IPR055471">
    <property type="entry name" value="DUF7043"/>
</dbReference>
<dbReference type="InterPro" id="IPR055472">
    <property type="entry name" value="DUF7044"/>
</dbReference>
<feature type="domain" description="DUF7044" evidence="3">
    <location>
        <begin position="44"/>
        <end position="98"/>
    </location>
</feature>
<feature type="domain" description="DUF7043" evidence="2">
    <location>
        <begin position="253"/>
        <end position="359"/>
    </location>
</feature>
<evidence type="ECO:0000259" key="1">
    <source>
        <dbReference type="Pfam" id="PF23069"/>
    </source>
</evidence>
<feature type="domain" description="DUF7042" evidence="1">
    <location>
        <begin position="117"/>
        <end position="248"/>
    </location>
</feature>
<dbReference type="GO" id="GO:0061909">
    <property type="term" value="P:autophagosome-lysosome fusion"/>
    <property type="evidence" value="ECO:0007669"/>
    <property type="project" value="TreeGrafter"/>
</dbReference>
<evidence type="ECO:0000313" key="4">
    <source>
        <dbReference type="EMBL" id="KAF8792929.1"/>
    </source>
</evidence>
<dbReference type="Proteomes" id="UP000807504">
    <property type="component" value="Unassembled WGS sequence"/>
</dbReference>
<evidence type="ECO:0000259" key="2">
    <source>
        <dbReference type="Pfam" id="PF23070"/>
    </source>
</evidence>
<comment type="caution">
    <text evidence="4">The sequence shown here is derived from an EMBL/GenBank/DDBJ whole genome shotgun (WGS) entry which is preliminary data.</text>
</comment>
<organism evidence="4 5">
    <name type="scientific">Argiope bruennichi</name>
    <name type="common">Wasp spider</name>
    <name type="synonym">Aranea bruennichi</name>
    <dbReference type="NCBI Taxonomy" id="94029"/>
    <lineage>
        <taxon>Eukaryota</taxon>
        <taxon>Metazoa</taxon>
        <taxon>Ecdysozoa</taxon>
        <taxon>Arthropoda</taxon>
        <taxon>Chelicerata</taxon>
        <taxon>Arachnida</taxon>
        <taxon>Araneae</taxon>
        <taxon>Araneomorphae</taxon>
        <taxon>Entelegynae</taxon>
        <taxon>Araneoidea</taxon>
        <taxon>Araneidae</taxon>
        <taxon>Argiope</taxon>
    </lineage>
</organism>
<gene>
    <name evidence="4" type="ORF">HNY73_004467</name>
</gene>
<protein>
    <submittedName>
        <fullName evidence="4">Uncharacterized protein</fullName>
    </submittedName>
</protein>
<dbReference type="AlphaFoldDB" id="A0A8T0FTC3"/>